<evidence type="ECO:0000313" key="3">
    <source>
        <dbReference type="EMBL" id="MFJ6036096.1"/>
    </source>
</evidence>
<gene>
    <name evidence="3" type="ORF">ACIQFM_07535</name>
</gene>
<dbReference type="RefSeq" id="WP_350891782.1">
    <property type="nucleotide sequence ID" value="NZ_JBEOTR010000023.1"/>
</dbReference>
<keyword evidence="2" id="KW-0472">Membrane</keyword>
<reference evidence="3 4" key="1">
    <citation type="submission" date="2024-10" db="EMBL/GenBank/DDBJ databases">
        <title>The Natural Products Discovery Center: Release of the First 8490 Sequenced Strains for Exploring Actinobacteria Biosynthetic Diversity.</title>
        <authorList>
            <person name="Kalkreuter E."/>
            <person name="Kautsar S.A."/>
            <person name="Yang D."/>
            <person name="Bader C.D."/>
            <person name="Teijaro C.N."/>
            <person name="Fluegel L."/>
            <person name="Davis C.M."/>
            <person name="Simpson J.R."/>
            <person name="Lauterbach L."/>
            <person name="Steele A.D."/>
            <person name="Gui C."/>
            <person name="Meng S."/>
            <person name="Li G."/>
            <person name="Viehrig K."/>
            <person name="Ye F."/>
            <person name="Su P."/>
            <person name="Kiefer A.F."/>
            <person name="Nichols A."/>
            <person name="Cepeda A.J."/>
            <person name="Yan W."/>
            <person name="Fan B."/>
            <person name="Jiang Y."/>
            <person name="Adhikari A."/>
            <person name="Zheng C.-J."/>
            <person name="Schuster L."/>
            <person name="Cowan T.M."/>
            <person name="Smanski M.J."/>
            <person name="Chevrette M.G."/>
            <person name="De Carvalho L.P.S."/>
            <person name="Shen B."/>
        </authorList>
    </citation>
    <scope>NUCLEOTIDE SEQUENCE [LARGE SCALE GENOMIC DNA]</scope>
    <source>
        <strain evidence="3 4">NPDC093086</strain>
    </source>
</reference>
<evidence type="ECO:0008006" key="5">
    <source>
        <dbReference type="Google" id="ProtNLM"/>
    </source>
</evidence>
<sequence>MLALLLLVLVAVVTAVVLRRGAGAYPRHLAADAVAAAPVPRRPGAPFRAVAGAAGGAAVLLYLWGVLCVALAVMWAEDGGADSSPPRPCRTGVSPQLSGTVVGHSASYLPLGLRCETADGGGYDSADVPGYLNPAVAVLALTAVGSGVAAGCATERRVRAAARGGGPSPASDRPTGSP</sequence>
<dbReference type="EMBL" id="JBIVPC010000004">
    <property type="protein sequence ID" value="MFJ6036096.1"/>
    <property type="molecule type" value="Genomic_DNA"/>
</dbReference>
<feature type="transmembrane region" description="Helical" evidence="2">
    <location>
        <begin position="52"/>
        <end position="76"/>
    </location>
</feature>
<accession>A0ABW8H5P2</accession>
<evidence type="ECO:0000313" key="4">
    <source>
        <dbReference type="Proteomes" id="UP001617907"/>
    </source>
</evidence>
<name>A0ABW8H5P2_9ACTN</name>
<feature type="region of interest" description="Disordered" evidence="1">
    <location>
        <begin position="159"/>
        <end position="178"/>
    </location>
</feature>
<keyword evidence="2" id="KW-0812">Transmembrane</keyword>
<protein>
    <recommendedName>
        <fullName evidence="5">Integral membrane protein</fullName>
    </recommendedName>
</protein>
<proteinExistence type="predicted"/>
<comment type="caution">
    <text evidence="3">The sequence shown here is derived from an EMBL/GenBank/DDBJ whole genome shotgun (WGS) entry which is preliminary data.</text>
</comment>
<evidence type="ECO:0000256" key="2">
    <source>
        <dbReference type="SAM" id="Phobius"/>
    </source>
</evidence>
<dbReference type="Proteomes" id="UP001617907">
    <property type="component" value="Unassembled WGS sequence"/>
</dbReference>
<keyword evidence="4" id="KW-1185">Reference proteome</keyword>
<evidence type="ECO:0000256" key="1">
    <source>
        <dbReference type="SAM" id="MobiDB-lite"/>
    </source>
</evidence>
<keyword evidence="2" id="KW-1133">Transmembrane helix</keyword>
<organism evidence="3 4">
    <name type="scientific">Streptomyces ardesiacus</name>
    <dbReference type="NCBI Taxonomy" id="285564"/>
    <lineage>
        <taxon>Bacteria</taxon>
        <taxon>Bacillati</taxon>
        <taxon>Actinomycetota</taxon>
        <taxon>Actinomycetes</taxon>
        <taxon>Kitasatosporales</taxon>
        <taxon>Streptomycetaceae</taxon>
        <taxon>Streptomyces</taxon>
    </lineage>
</organism>